<protein>
    <recommendedName>
        <fullName evidence="3">Mor transcription activator domain-containing protein</fullName>
    </recommendedName>
</protein>
<reference evidence="1 2" key="1">
    <citation type="submission" date="2020-08" db="EMBL/GenBank/DDBJ databases">
        <title>Genome public.</title>
        <authorList>
            <person name="Liu C."/>
            <person name="Sun Q."/>
        </authorList>
    </citation>
    <scope>NUCLEOTIDE SEQUENCE [LARGE SCALE GENOMIC DNA]</scope>
    <source>
        <strain evidence="1 2">BX14</strain>
    </source>
</reference>
<name>A0AAW3X686_9CLOT</name>
<keyword evidence="2" id="KW-1185">Reference proteome</keyword>
<comment type="caution">
    <text evidence="1">The sequence shown here is derived from an EMBL/GenBank/DDBJ whole genome shotgun (WGS) entry which is preliminary data.</text>
</comment>
<organism evidence="1 2">
    <name type="scientific">Clostridium segne</name>
    <dbReference type="NCBI Taxonomy" id="2763038"/>
    <lineage>
        <taxon>Bacteria</taxon>
        <taxon>Bacillati</taxon>
        <taxon>Bacillota</taxon>
        <taxon>Clostridia</taxon>
        <taxon>Eubacteriales</taxon>
        <taxon>Clostridiaceae</taxon>
        <taxon>Clostridium</taxon>
    </lineage>
</organism>
<dbReference type="EMBL" id="JACOOW010000015">
    <property type="protein sequence ID" value="MBC5657923.1"/>
    <property type="molecule type" value="Genomic_DNA"/>
</dbReference>
<evidence type="ECO:0008006" key="3">
    <source>
        <dbReference type="Google" id="ProtNLM"/>
    </source>
</evidence>
<dbReference type="AlphaFoldDB" id="A0AAW3X686"/>
<sequence length="92" mass="10718">MKRYSGIYGELLSITDENTILKIYEQYNGTTITFPKKLYSKGFVQKYICENYGVQSIQEISRYLNLSSRRVMQIAKEEGVTKAKTNAQEEIY</sequence>
<dbReference type="RefSeq" id="WP_118653324.1">
    <property type="nucleotide sequence ID" value="NZ_JACOOW010000015.1"/>
</dbReference>
<accession>A0AAW3X686</accession>
<evidence type="ECO:0000313" key="1">
    <source>
        <dbReference type="EMBL" id="MBC5657923.1"/>
    </source>
</evidence>
<gene>
    <name evidence="1" type="ORF">H8S19_12815</name>
</gene>
<proteinExistence type="predicted"/>
<dbReference type="Proteomes" id="UP000653904">
    <property type="component" value="Unassembled WGS sequence"/>
</dbReference>
<evidence type="ECO:0000313" key="2">
    <source>
        <dbReference type="Proteomes" id="UP000653904"/>
    </source>
</evidence>